<organism evidence="1 2">
    <name type="scientific">Kouleothrix aurantiaca</name>
    <dbReference type="NCBI Taxonomy" id="186479"/>
    <lineage>
        <taxon>Bacteria</taxon>
        <taxon>Bacillati</taxon>
        <taxon>Chloroflexota</taxon>
        <taxon>Chloroflexia</taxon>
        <taxon>Chloroflexales</taxon>
        <taxon>Roseiflexineae</taxon>
        <taxon>Roseiflexaceae</taxon>
        <taxon>Kouleothrix</taxon>
    </lineage>
</organism>
<dbReference type="EMBL" id="LJCR01000006">
    <property type="protein sequence ID" value="KPV54925.1"/>
    <property type="molecule type" value="Genomic_DNA"/>
</dbReference>
<evidence type="ECO:0000313" key="1">
    <source>
        <dbReference type="EMBL" id="KPV54925.1"/>
    </source>
</evidence>
<proteinExistence type="predicted"/>
<name>A0A0N8PT98_9CHLR</name>
<comment type="caution">
    <text evidence="1">The sequence shown here is derived from an EMBL/GenBank/DDBJ whole genome shotgun (WGS) entry which is preliminary data.</text>
</comment>
<sequence length="286" mass="31012">MSFILGNTLHTTPEGHLVEFDADGSIVGTVDPANLPLAARSAFSQYQQIYRESQLTLPQPDETRAAARRRATSDRRKQANLRDAAWAVERAIQIARTRAVVAELVGQLNALQPGWIWDELLTPQEPGMGWYGALGDPQGCPVPLRTCVFLGQVVLMTLDGMPAETLVDAAAAAAAPTVRALHEAAMAQAERNVVAKRMRNKLNAGDLIGAWRDEARAAAIVLRQPIEQAEPTRSILCSSAAFCALDCSLFDSADTLIRAGLAGRPAEHTRTRLEEARTALNEGRER</sequence>
<dbReference type="AlphaFoldDB" id="A0A0N8PT98"/>
<evidence type="ECO:0000313" key="2">
    <source>
        <dbReference type="Proteomes" id="UP000050509"/>
    </source>
</evidence>
<protein>
    <submittedName>
        <fullName evidence="1">Uncharacterized protein</fullName>
    </submittedName>
</protein>
<gene>
    <name evidence="1" type="ORF">SE17_00665</name>
</gene>
<dbReference type="Proteomes" id="UP000050509">
    <property type="component" value="Unassembled WGS sequence"/>
</dbReference>
<reference evidence="1 2" key="1">
    <citation type="submission" date="2015-09" db="EMBL/GenBank/DDBJ databases">
        <title>Draft genome sequence of Kouleothrix aurantiaca JCM 19913.</title>
        <authorList>
            <person name="Hemp J."/>
        </authorList>
    </citation>
    <scope>NUCLEOTIDE SEQUENCE [LARGE SCALE GENOMIC DNA]</scope>
    <source>
        <strain evidence="1 2">COM-B</strain>
    </source>
</reference>
<accession>A0A0N8PT98</accession>
<keyword evidence="2" id="KW-1185">Reference proteome</keyword>